<dbReference type="EC" id="2.3.1.99" evidence="4"/>
<dbReference type="PANTHER" id="PTHR31642:SF11">
    <property type="entry name" value="SHIKIMATE O-HYDROXYCINNAMOYLTRANSFERASE"/>
    <property type="match status" value="1"/>
</dbReference>
<keyword evidence="2 5" id="KW-0808">Transferase</keyword>
<keyword evidence="3 4" id="KW-0012">Acyltransferase</keyword>
<dbReference type="OrthoDB" id="671439at2759"/>
<dbReference type="InParanoid" id="A0A251UVP4"/>
<dbReference type="Gene3D" id="3.30.559.10">
    <property type="entry name" value="Chloramphenicol acetyltransferase-like domain"/>
    <property type="match status" value="2"/>
</dbReference>
<keyword evidence="6" id="KW-1185">Reference proteome</keyword>
<dbReference type="Gramene" id="mRNA:HanXRQr2_Chr05g0226881">
    <property type="protein sequence ID" value="mRNA:HanXRQr2_Chr05g0226881"/>
    <property type="gene ID" value="HanXRQr2_Chr05g0226881"/>
</dbReference>
<name>A0A251UVP4_HELAN</name>
<protein>
    <submittedName>
        <fullName evidence="5">Putative anthranilate N-benzoyltransferase protein 1</fullName>
    </submittedName>
    <submittedName>
        <fullName evidence="4">Quinate O-hydroxycinnamoyltransferase</fullName>
        <ecNumber evidence="4">2.3.1.99</ecNumber>
    </submittedName>
</protein>
<dbReference type="FunFam" id="3.30.559.10:FF:000008">
    <property type="entry name" value="Tryptamine hydroxycinnamoyl transferase"/>
    <property type="match status" value="1"/>
</dbReference>
<dbReference type="Pfam" id="PF02458">
    <property type="entry name" value="Transferase"/>
    <property type="match status" value="1"/>
</dbReference>
<reference evidence="4 6" key="1">
    <citation type="journal article" date="2017" name="Nature">
        <title>The sunflower genome provides insights into oil metabolism, flowering and Asterid evolution.</title>
        <authorList>
            <person name="Badouin H."/>
            <person name="Gouzy J."/>
            <person name="Grassa C.J."/>
            <person name="Murat F."/>
            <person name="Staton S.E."/>
            <person name="Cottret L."/>
            <person name="Lelandais-Briere C."/>
            <person name="Owens G.L."/>
            <person name="Carrere S."/>
            <person name="Mayjonade B."/>
            <person name="Legrand L."/>
            <person name="Gill N."/>
            <person name="Kane N.C."/>
            <person name="Bowers J.E."/>
            <person name="Hubner S."/>
            <person name="Bellec A."/>
            <person name="Berard A."/>
            <person name="Berges H."/>
            <person name="Blanchet N."/>
            <person name="Boniface M.C."/>
            <person name="Brunel D."/>
            <person name="Catrice O."/>
            <person name="Chaidir N."/>
            <person name="Claudel C."/>
            <person name="Donnadieu C."/>
            <person name="Faraut T."/>
            <person name="Fievet G."/>
            <person name="Helmstetter N."/>
            <person name="King M."/>
            <person name="Knapp S.J."/>
            <person name="Lai Z."/>
            <person name="Le Paslier M.C."/>
            <person name="Lippi Y."/>
            <person name="Lorenzon L."/>
            <person name="Mandel J.R."/>
            <person name="Marage G."/>
            <person name="Marchand G."/>
            <person name="Marquand E."/>
            <person name="Bret-Mestries E."/>
            <person name="Morien E."/>
            <person name="Nambeesan S."/>
            <person name="Nguyen T."/>
            <person name="Pegot-Espagnet P."/>
            <person name="Pouilly N."/>
            <person name="Raftis F."/>
            <person name="Sallet E."/>
            <person name="Schiex T."/>
            <person name="Thomas J."/>
            <person name="Vandecasteele C."/>
            <person name="Vares D."/>
            <person name="Vear F."/>
            <person name="Vautrin S."/>
            <person name="Crespi M."/>
            <person name="Mangin B."/>
            <person name="Burke J.M."/>
            <person name="Salse J."/>
            <person name="Munos S."/>
            <person name="Vincourt P."/>
            <person name="Rieseberg L.H."/>
            <person name="Langlade N.B."/>
        </authorList>
    </citation>
    <scope>NUCLEOTIDE SEQUENCE [LARGE SCALE GENOMIC DNA]</scope>
    <source>
        <strain evidence="6">cv. SF193</strain>
        <tissue evidence="4">Leaves</tissue>
    </source>
</reference>
<dbReference type="InterPro" id="IPR023213">
    <property type="entry name" value="CAT-like_dom_sf"/>
</dbReference>
<dbReference type="Proteomes" id="UP000215914">
    <property type="component" value="Chromosome 5"/>
</dbReference>
<sequence length="431" mass="48570">MKVVVRESIMVRPAEETPIIKLCTSSLDRNTPNSHTLTVYFYRPNDAANFFDTKVMKDALSKALVTFYPLAGRFKLGEDGRVEIDCLGQGALFLEAESDGIIDDFGNFVPTSESLKLIPMVDSSLGIDSYPLLISQVTYFKCGGVSLGVGLHHHVVDGWSSLHFMNTWFNIARGLDITLLPVIDRALLRPRGPPQPIFEHVEYHPDPTLKSPLQVPLDKTKTINSVFKLTRDQLNVMKAKSKEDGNTINYSSFEILSAHVWKCVCKARGQPDDQDTRIIIPTDGRSRFQPPLPPGYFGNAIFRATTILTEGEIRSKPTWYTASKIHNALVNMNSNYLKSALDYLEQRQHLDHKPEAPSYNYTNLIIVSWARLPIYNADFGWGRPIFLGPALIPLEGLCFVLPSPINDGSLSIFIRLDVEQMKLFRDFFYVI</sequence>
<gene>
    <name evidence="5" type="primary">HCBT1</name>
    <name evidence="5" type="ORF">HannXRQ_Chr05g0158271</name>
    <name evidence="4" type="ORF">HanXRQr2_Chr05g0226881</name>
</gene>
<dbReference type="PANTHER" id="PTHR31642">
    <property type="entry name" value="TRICHOTHECENE 3-O-ACETYLTRANSFERASE"/>
    <property type="match status" value="1"/>
</dbReference>
<evidence type="ECO:0000313" key="6">
    <source>
        <dbReference type="Proteomes" id="UP000215914"/>
    </source>
</evidence>
<dbReference type="AlphaFoldDB" id="A0A251UVP4"/>
<evidence type="ECO:0000313" key="4">
    <source>
        <dbReference type="EMBL" id="KAF5806892.1"/>
    </source>
</evidence>
<dbReference type="EMBL" id="CM007894">
    <property type="protein sequence ID" value="OTG26401.1"/>
    <property type="molecule type" value="Genomic_DNA"/>
</dbReference>
<comment type="similarity">
    <text evidence="1">Belongs to the plant acyltransferase family.</text>
</comment>
<proteinExistence type="inferred from homology"/>
<evidence type="ECO:0000256" key="2">
    <source>
        <dbReference type="ARBA" id="ARBA00022679"/>
    </source>
</evidence>
<reference evidence="5" key="2">
    <citation type="submission" date="2017-02" db="EMBL/GenBank/DDBJ databases">
        <title>Sunflower complete genome.</title>
        <authorList>
            <person name="Langlade N."/>
            <person name="Munos S."/>
        </authorList>
    </citation>
    <scope>NUCLEOTIDE SEQUENCE [LARGE SCALE GENOMIC DNA]</scope>
    <source>
        <tissue evidence="5">Leaves</tissue>
    </source>
</reference>
<reference evidence="4" key="3">
    <citation type="submission" date="2020-06" db="EMBL/GenBank/DDBJ databases">
        <title>Helianthus annuus Genome sequencing and assembly Release 2.</title>
        <authorList>
            <person name="Gouzy J."/>
            <person name="Langlade N."/>
            <person name="Munos S."/>
        </authorList>
    </citation>
    <scope>NUCLEOTIDE SEQUENCE</scope>
    <source>
        <tissue evidence="4">Leaves</tissue>
    </source>
</reference>
<evidence type="ECO:0000256" key="1">
    <source>
        <dbReference type="ARBA" id="ARBA00009861"/>
    </source>
</evidence>
<dbReference type="EMBL" id="MNCJ02000320">
    <property type="protein sequence ID" value="KAF5806892.1"/>
    <property type="molecule type" value="Genomic_DNA"/>
</dbReference>
<accession>A0A251UVP4</accession>
<dbReference type="GO" id="GO:0047205">
    <property type="term" value="F:quinate O-hydroxycinnamoyltransferase activity"/>
    <property type="evidence" value="ECO:0007669"/>
    <property type="project" value="UniProtKB-EC"/>
</dbReference>
<dbReference type="STRING" id="4232.A0A251UVP4"/>
<organism evidence="5 6">
    <name type="scientific">Helianthus annuus</name>
    <name type="common">Common sunflower</name>
    <dbReference type="NCBI Taxonomy" id="4232"/>
    <lineage>
        <taxon>Eukaryota</taxon>
        <taxon>Viridiplantae</taxon>
        <taxon>Streptophyta</taxon>
        <taxon>Embryophyta</taxon>
        <taxon>Tracheophyta</taxon>
        <taxon>Spermatophyta</taxon>
        <taxon>Magnoliopsida</taxon>
        <taxon>eudicotyledons</taxon>
        <taxon>Gunneridae</taxon>
        <taxon>Pentapetalae</taxon>
        <taxon>asterids</taxon>
        <taxon>campanulids</taxon>
        <taxon>Asterales</taxon>
        <taxon>Asteraceae</taxon>
        <taxon>Asteroideae</taxon>
        <taxon>Heliantheae alliance</taxon>
        <taxon>Heliantheae</taxon>
        <taxon>Helianthus</taxon>
    </lineage>
</organism>
<dbReference type="GO" id="GO:0016747">
    <property type="term" value="F:acyltransferase activity, transferring groups other than amino-acyl groups"/>
    <property type="evidence" value="ECO:0000318"/>
    <property type="project" value="GO_Central"/>
</dbReference>
<evidence type="ECO:0000256" key="3">
    <source>
        <dbReference type="ARBA" id="ARBA00023315"/>
    </source>
</evidence>
<evidence type="ECO:0000313" key="5">
    <source>
        <dbReference type="EMBL" id="OTG26401.1"/>
    </source>
</evidence>
<dbReference type="InterPro" id="IPR050317">
    <property type="entry name" value="Plant_Fungal_Acyltransferase"/>
</dbReference>